<dbReference type="InterPro" id="IPR011011">
    <property type="entry name" value="Znf_FYVE_PHD"/>
</dbReference>
<dbReference type="Gene3D" id="2.130.10.10">
    <property type="entry name" value="YVTN repeat-like/Quinoprotein amine dehydrogenase"/>
    <property type="match status" value="2"/>
</dbReference>
<evidence type="ECO:0000256" key="1">
    <source>
        <dbReference type="ARBA" id="ARBA00022574"/>
    </source>
</evidence>
<dbReference type="PROSITE" id="PS50178">
    <property type="entry name" value="ZF_FYVE"/>
    <property type="match status" value="1"/>
</dbReference>
<dbReference type="FunFam" id="3.30.40.10:FF:000105">
    <property type="entry name" value="WD repeat and FYVE domain-containing protein 2"/>
    <property type="match status" value="1"/>
</dbReference>
<dbReference type="Pfam" id="PF01363">
    <property type="entry name" value="FYVE"/>
    <property type="match status" value="1"/>
</dbReference>
<dbReference type="GO" id="GO:0008270">
    <property type="term" value="F:zinc ion binding"/>
    <property type="evidence" value="ECO:0007669"/>
    <property type="project" value="UniProtKB-KW"/>
</dbReference>
<dbReference type="SMART" id="SM00320">
    <property type="entry name" value="WD40"/>
    <property type="match status" value="4"/>
</dbReference>
<feature type="domain" description="FYVE-type" evidence="8">
    <location>
        <begin position="267"/>
        <end position="338"/>
    </location>
</feature>
<dbReference type="InterPro" id="IPR036322">
    <property type="entry name" value="WD40_repeat_dom_sf"/>
</dbReference>
<keyword evidence="3" id="KW-0677">Repeat</keyword>
<keyword evidence="1 7" id="KW-0853">WD repeat</keyword>
<comment type="caution">
    <text evidence="9">The sequence shown here is derived from an EMBL/GenBank/DDBJ whole genome shotgun (WGS) entry which is preliminary data.</text>
</comment>
<evidence type="ECO:0000256" key="5">
    <source>
        <dbReference type="ARBA" id="ARBA00022833"/>
    </source>
</evidence>
<dbReference type="SUPFAM" id="SSF50978">
    <property type="entry name" value="WD40 repeat-like"/>
    <property type="match status" value="1"/>
</dbReference>
<accession>A0A8S9ZNS4</accession>
<evidence type="ECO:0000256" key="7">
    <source>
        <dbReference type="PROSITE-ProRule" id="PRU00221"/>
    </source>
</evidence>
<dbReference type="SMART" id="SM00064">
    <property type="entry name" value="FYVE"/>
    <property type="match status" value="1"/>
</dbReference>
<dbReference type="Proteomes" id="UP000605970">
    <property type="component" value="Unassembled WGS sequence"/>
</dbReference>
<name>A0A8S9ZNS4_9BILA</name>
<protein>
    <recommendedName>
        <fullName evidence="8">FYVE-type domain-containing protein</fullName>
    </recommendedName>
</protein>
<dbReference type="Pfam" id="PF00400">
    <property type="entry name" value="WD40"/>
    <property type="match status" value="3"/>
</dbReference>
<keyword evidence="2" id="KW-0479">Metal-binding</keyword>
<evidence type="ECO:0000256" key="2">
    <source>
        <dbReference type="ARBA" id="ARBA00022723"/>
    </source>
</evidence>
<dbReference type="AlphaFoldDB" id="A0A8S9ZNS4"/>
<organism evidence="9 10">
    <name type="scientific">Meloidogyne graminicola</name>
    <dbReference type="NCBI Taxonomy" id="189291"/>
    <lineage>
        <taxon>Eukaryota</taxon>
        <taxon>Metazoa</taxon>
        <taxon>Ecdysozoa</taxon>
        <taxon>Nematoda</taxon>
        <taxon>Chromadorea</taxon>
        <taxon>Rhabditida</taxon>
        <taxon>Tylenchina</taxon>
        <taxon>Tylenchomorpha</taxon>
        <taxon>Tylenchoidea</taxon>
        <taxon>Meloidogynidae</taxon>
        <taxon>Meloidogyninae</taxon>
        <taxon>Meloidogyne</taxon>
    </lineage>
</organism>
<dbReference type="InterPro" id="IPR017455">
    <property type="entry name" value="Znf_FYVE-rel"/>
</dbReference>
<dbReference type="PROSITE" id="PS00678">
    <property type="entry name" value="WD_REPEATS_1"/>
    <property type="match status" value="2"/>
</dbReference>
<dbReference type="PANTHER" id="PTHR46189:SF1">
    <property type="entry name" value="LD41958P"/>
    <property type="match status" value="1"/>
</dbReference>
<evidence type="ECO:0000256" key="3">
    <source>
        <dbReference type="ARBA" id="ARBA00022737"/>
    </source>
</evidence>
<dbReference type="Gene3D" id="3.30.40.10">
    <property type="entry name" value="Zinc/RING finger domain, C3HC4 (zinc finger)"/>
    <property type="match status" value="1"/>
</dbReference>
<feature type="repeat" description="WD" evidence="7">
    <location>
        <begin position="181"/>
        <end position="214"/>
    </location>
</feature>
<dbReference type="PROSITE" id="PS50294">
    <property type="entry name" value="WD_REPEATS_REGION"/>
    <property type="match status" value="2"/>
</dbReference>
<feature type="repeat" description="WD" evidence="7">
    <location>
        <begin position="224"/>
        <end position="265"/>
    </location>
</feature>
<evidence type="ECO:0000256" key="4">
    <source>
        <dbReference type="ARBA" id="ARBA00022771"/>
    </source>
</evidence>
<dbReference type="InterPro" id="IPR001680">
    <property type="entry name" value="WD40_rpt"/>
</dbReference>
<proteinExistence type="predicted"/>
<keyword evidence="5" id="KW-0862">Zinc</keyword>
<evidence type="ECO:0000259" key="8">
    <source>
        <dbReference type="PROSITE" id="PS50178"/>
    </source>
</evidence>
<keyword evidence="4 6" id="KW-0863">Zinc-finger</keyword>
<dbReference type="SUPFAM" id="SSF57903">
    <property type="entry name" value="FYVE/PHD zinc finger"/>
    <property type="match status" value="1"/>
</dbReference>
<dbReference type="InterPro" id="IPR015943">
    <property type="entry name" value="WD40/YVTN_repeat-like_dom_sf"/>
</dbReference>
<reference evidence="9" key="1">
    <citation type="journal article" date="2020" name="Ecol. Evol.">
        <title>Genome structure and content of the rice root-knot nematode (Meloidogyne graminicola).</title>
        <authorList>
            <person name="Phan N.T."/>
            <person name="Danchin E.G.J."/>
            <person name="Klopp C."/>
            <person name="Perfus-Barbeoch L."/>
            <person name="Kozlowski D.K."/>
            <person name="Koutsovoulos G.D."/>
            <person name="Lopez-Roques C."/>
            <person name="Bouchez O."/>
            <person name="Zahm M."/>
            <person name="Besnard G."/>
            <person name="Bellafiore S."/>
        </authorList>
    </citation>
    <scope>NUCLEOTIDE SEQUENCE</scope>
    <source>
        <strain evidence="9">VN-18</strain>
    </source>
</reference>
<evidence type="ECO:0000256" key="6">
    <source>
        <dbReference type="PROSITE-ProRule" id="PRU00091"/>
    </source>
</evidence>
<evidence type="ECO:0000313" key="10">
    <source>
        <dbReference type="Proteomes" id="UP000605970"/>
    </source>
</evidence>
<keyword evidence="10" id="KW-1185">Reference proteome</keyword>
<dbReference type="EMBL" id="JABEBT010000046">
    <property type="protein sequence ID" value="KAF7635177.1"/>
    <property type="molecule type" value="Genomic_DNA"/>
</dbReference>
<dbReference type="InterPro" id="IPR042234">
    <property type="entry name" value="WDFY1/WDFY2"/>
</dbReference>
<dbReference type="InterPro" id="IPR019775">
    <property type="entry name" value="WD40_repeat_CS"/>
</dbReference>
<dbReference type="GO" id="GO:0005769">
    <property type="term" value="C:early endosome"/>
    <property type="evidence" value="ECO:0007669"/>
    <property type="project" value="TreeGrafter"/>
</dbReference>
<dbReference type="PANTHER" id="PTHR46189">
    <property type="entry name" value="LD41958P"/>
    <property type="match status" value="1"/>
</dbReference>
<dbReference type="InterPro" id="IPR013083">
    <property type="entry name" value="Znf_RING/FYVE/PHD"/>
</dbReference>
<dbReference type="OrthoDB" id="63070at2759"/>
<dbReference type="PROSITE" id="PS50082">
    <property type="entry name" value="WD_REPEATS_2"/>
    <property type="match status" value="2"/>
</dbReference>
<dbReference type="InterPro" id="IPR000306">
    <property type="entry name" value="Znf_FYVE"/>
</dbReference>
<gene>
    <name evidence="9" type="ORF">Mgra_00005463</name>
</gene>
<evidence type="ECO:0000313" key="9">
    <source>
        <dbReference type="EMBL" id="KAF7635177.1"/>
    </source>
</evidence>
<sequence length="389" mass="43828">MSAVINQHPSVTTSSLGQNARLELLQKVEGQLGGRLTGINLCTQDDAILTTNEDRTLRVLLKRDSGQYWPSIIQDLPHIPTKLYFVENKNLIFVGLVNGLVHEYSIENDFNSISFKRVWPSHTGPVTGIAHCNKHSFIVSCSRDKTVVWHSTTSTNKIGSYYAQSPCTTMEFDEDSSFVFVGDYASAITALAWDSTNQLLYSASTDSLVIVWDIGGKRGNCYELSGHNSKLTTLALGPKSRRLFSADESGRLICWDMRAKRIMAPAWRDTDHCEICDSPFFWNFKVMWDRKIVGVRRHHCRTCGQSVCSNCCNNTTIFPAMGFEKPARICKTCHGKMETYPDQFDLTPLAVTNDLRQGIVQMTLDEQKKKLVSVGFDRVIMIWDVSNML</sequence>